<protein>
    <submittedName>
        <fullName evidence="1">Uncharacterized protein</fullName>
    </submittedName>
</protein>
<reference evidence="1" key="1">
    <citation type="submission" date="2023-01" db="EMBL/GenBank/DDBJ databases">
        <authorList>
            <person name="Van Ghelder C."/>
            <person name="Rancurel C."/>
        </authorList>
    </citation>
    <scope>NUCLEOTIDE SEQUENCE</scope>
    <source>
        <strain evidence="1">CNCM I-4278</strain>
    </source>
</reference>
<name>A0A9W4U8B4_9PLEO</name>
<comment type="caution">
    <text evidence="1">The sequence shown here is derived from an EMBL/GenBank/DDBJ whole genome shotgun (WGS) entry which is preliminary data.</text>
</comment>
<dbReference type="EMBL" id="CAOQHR010000002">
    <property type="protein sequence ID" value="CAI6324079.1"/>
    <property type="molecule type" value="Genomic_DNA"/>
</dbReference>
<accession>A0A9W4U8B4</accession>
<evidence type="ECO:0000313" key="1">
    <source>
        <dbReference type="EMBL" id="CAI6324079.1"/>
    </source>
</evidence>
<keyword evidence="2" id="KW-1185">Reference proteome</keyword>
<gene>
    <name evidence="1" type="ORF">PDIGIT_LOCUS3717</name>
</gene>
<evidence type="ECO:0000313" key="2">
    <source>
        <dbReference type="Proteomes" id="UP001152607"/>
    </source>
</evidence>
<organism evidence="1 2">
    <name type="scientific">Periconia digitata</name>
    <dbReference type="NCBI Taxonomy" id="1303443"/>
    <lineage>
        <taxon>Eukaryota</taxon>
        <taxon>Fungi</taxon>
        <taxon>Dikarya</taxon>
        <taxon>Ascomycota</taxon>
        <taxon>Pezizomycotina</taxon>
        <taxon>Dothideomycetes</taxon>
        <taxon>Pleosporomycetidae</taxon>
        <taxon>Pleosporales</taxon>
        <taxon>Massarineae</taxon>
        <taxon>Periconiaceae</taxon>
        <taxon>Periconia</taxon>
    </lineage>
</organism>
<dbReference type="AlphaFoldDB" id="A0A9W4U8B4"/>
<sequence length="106" mass="11609">MDQQLLDDERTHTPPSLARSCPLGASPLASLVCRHAVTEHALAIPLIHLSPIISLSPFHVPLRSFPFCARTIAHFPFLPDARIPRESFFPAPDPPATLLDPESARS</sequence>
<proteinExistence type="predicted"/>
<dbReference type="Proteomes" id="UP001152607">
    <property type="component" value="Unassembled WGS sequence"/>
</dbReference>